<dbReference type="KEGG" id="sto:STK_23765"/>
<accession>F9VPE7</accession>
<protein>
    <submittedName>
        <fullName evidence="1">Transposase</fullName>
    </submittedName>
</protein>
<dbReference type="PATRIC" id="fig|273063.9.peg.2681"/>
<dbReference type="Proteomes" id="UP000001015">
    <property type="component" value="Chromosome"/>
</dbReference>
<dbReference type="EMBL" id="BA000023">
    <property type="protein sequence ID" value="BAK54794.1"/>
    <property type="molecule type" value="Genomic_DNA"/>
</dbReference>
<dbReference type="eggNOG" id="arCOG00679">
    <property type="taxonomic scope" value="Archaea"/>
</dbReference>
<keyword evidence="2" id="KW-1185">Reference proteome</keyword>
<organism evidence="1 2">
    <name type="scientific">Sulfurisphaera tokodaii (strain DSM 16993 / JCM 10545 / NBRC 100140 / 7)</name>
    <name type="common">Sulfolobus tokodaii</name>
    <dbReference type="NCBI Taxonomy" id="273063"/>
    <lineage>
        <taxon>Archaea</taxon>
        <taxon>Thermoproteota</taxon>
        <taxon>Thermoprotei</taxon>
        <taxon>Sulfolobales</taxon>
        <taxon>Sulfolobaceae</taxon>
        <taxon>Sulfurisphaera</taxon>
    </lineage>
</organism>
<dbReference type="AlphaFoldDB" id="F9VPE7"/>
<name>F9VPE7_SULTO</name>
<proteinExistence type="predicted"/>
<dbReference type="STRING" id="273063.STK_23765"/>
<reference evidence="2" key="1">
    <citation type="journal article" date="2001" name="DNA Res.">
        <title>Complete genome sequence of an aerobic thermoacidophilic Crenarchaeon, Sulfolobus tokodaii strain7.</title>
        <authorList>
            <person name="Kawarabayasi Y."/>
            <person name="Hino Y."/>
            <person name="Horikawa H."/>
            <person name="Jin-no K."/>
            <person name="Takahashi M."/>
            <person name="Sekine M."/>
            <person name="Baba S."/>
            <person name="Ankai A."/>
            <person name="Kosugi H."/>
            <person name="Hosoyama A."/>
            <person name="Fukui S."/>
            <person name="Nagai Y."/>
            <person name="Nishijima K."/>
            <person name="Otsuka R."/>
            <person name="Nakazawa H."/>
            <person name="Takamiya M."/>
            <person name="Kato Y."/>
            <person name="Yoshizawa T."/>
            <person name="Tanaka T."/>
            <person name="Kudoh Y."/>
            <person name="Yamazaki J."/>
            <person name="Kushida N."/>
            <person name="Oguchi A."/>
            <person name="Aoki K."/>
            <person name="Masuda S."/>
            <person name="Yanagii M."/>
            <person name="Nishimura M."/>
            <person name="Yamagishi A."/>
            <person name="Oshima T."/>
            <person name="Kikuchi H."/>
        </authorList>
    </citation>
    <scope>NUCLEOTIDE SEQUENCE [LARGE SCALE GENOMIC DNA]</scope>
    <source>
        <strain evidence="2">DSM 16993 / JCM 10545 / NBRC 100140 / 7</strain>
    </source>
</reference>
<gene>
    <name evidence="1" type="ordered locus">STK_23765</name>
</gene>
<evidence type="ECO:0000313" key="1">
    <source>
        <dbReference type="EMBL" id="BAK54794.1"/>
    </source>
</evidence>
<evidence type="ECO:0000313" key="2">
    <source>
        <dbReference type="Proteomes" id="UP000001015"/>
    </source>
</evidence>
<sequence length="83" mass="9889">MRVRITSIGELPILGYPRNLNFYKDWRMKEARLVIKGDSAFLKVVFEKKKEKIEPRCGKKMKEVSYRWFRCGCGMRMIGMLLL</sequence>